<proteinExistence type="predicted"/>
<name>A0A250KWH2_9GAMM</name>
<keyword evidence="2" id="KW-1185">Reference proteome</keyword>
<accession>A0A250KWH2</accession>
<organism evidence="1 2">
    <name type="scientific">Methylocaldum marinum</name>
    <dbReference type="NCBI Taxonomy" id="1432792"/>
    <lineage>
        <taxon>Bacteria</taxon>
        <taxon>Pseudomonadati</taxon>
        <taxon>Pseudomonadota</taxon>
        <taxon>Gammaproteobacteria</taxon>
        <taxon>Methylococcales</taxon>
        <taxon>Methylococcaceae</taxon>
        <taxon>Methylocaldum</taxon>
    </lineage>
</organism>
<sequence>MACAVFYPAQSVYAKNMLRPNVSLCNTNEKIIFNCKIKNSANILSVCTSQNLSNDSGYLQYRFGRKGAIELEYPAEKEMSPSSFLFARYTRFQVSKLTLSFSNNNVNYTIFDNYDAESRPYVKEKGVTISGQRIENKNIKLLCGQDALSNLEDLEDIVPCDENLSIGGCK</sequence>
<protein>
    <submittedName>
        <fullName evidence="1">Uncharacterized protein</fullName>
    </submittedName>
</protein>
<reference evidence="1 2" key="1">
    <citation type="submission" date="2016-12" db="EMBL/GenBank/DDBJ databases">
        <title>Genome sequencing of Methylocaldum marinum.</title>
        <authorList>
            <person name="Takeuchi M."/>
            <person name="Kamagata Y."/>
            <person name="Hiraoka S."/>
            <person name="Oshima K."/>
            <person name="Hattori M."/>
            <person name="Iwasaki W."/>
        </authorList>
    </citation>
    <scope>NUCLEOTIDE SEQUENCE [LARGE SCALE GENOMIC DNA]</scope>
    <source>
        <strain evidence="1 2">S8</strain>
    </source>
</reference>
<dbReference type="EMBL" id="AP017928">
    <property type="protein sequence ID" value="BBA36013.1"/>
    <property type="molecule type" value="Genomic_DNA"/>
</dbReference>
<dbReference type="Proteomes" id="UP000266313">
    <property type="component" value="Chromosome"/>
</dbReference>
<evidence type="ECO:0000313" key="1">
    <source>
        <dbReference type="EMBL" id="BBA36013.1"/>
    </source>
</evidence>
<gene>
    <name evidence="1" type="ORF">sS8_4083</name>
</gene>
<evidence type="ECO:0000313" key="2">
    <source>
        <dbReference type="Proteomes" id="UP000266313"/>
    </source>
</evidence>
<dbReference type="KEGG" id="mmai:sS8_4083"/>
<dbReference type="AlphaFoldDB" id="A0A250KWH2"/>